<accession>A0A518AQ66</accession>
<dbReference type="RefSeq" id="WP_145247644.1">
    <property type="nucleotide sequence ID" value="NZ_CP036278.1"/>
</dbReference>
<dbReference type="AlphaFoldDB" id="A0A518AQ66"/>
<dbReference type="InterPro" id="IPR013424">
    <property type="entry name" value="Ice-binding_C"/>
</dbReference>
<dbReference type="Pfam" id="PF07589">
    <property type="entry name" value="PEP-CTERM"/>
    <property type="match status" value="1"/>
</dbReference>
<dbReference type="EMBL" id="CP036278">
    <property type="protein sequence ID" value="QDU56865.1"/>
    <property type="molecule type" value="Genomic_DNA"/>
</dbReference>
<keyword evidence="4" id="KW-1185">Reference proteome</keyword>
<dbReference type="Proteomes" id="UP000315750">
    <property type="component" value="Chromosome"/>
</dbReference>
<reference evidence="3 4" key="1">
    <citation type="submission" date="2019-02" db="EMBL/GenBank/DDBJ databases">
        <title>Deep-cultivation of Planctomycetes and their phenomic and genomic characterization uncovers novel biology.</title>
        <authorList>
            <person name="Wiegand S."/>
            <person name="Jogler M."/>
            <person name="Boedeker C."/>
            <person name="Pinto D."/>
            <person name="Vollmers J."/>
            <person name="Rivas-Marin E."/>
            <person name="Kohn T."/>
            <person name="Peeters S.H."/>
            <person name="Heuer A."/>
            <person name="Rast P."/>
            <person name="Oberbeckmann S."/>
            <person name="Bunk B."/>
            <person name="Jeske O."/>
            <person name="Meyerdierks A."/>
            <person name="Storesund J.E."/>
            <person name="Kallscheuer N."/>
            <person name="Luecker S."/>
            <person name="Lage O.M."/>
            <person name="Pohl T."/>
            <person name="Merkel B.J."/>
            <person name="Hornburger P."/>
            <person name="Mueller R.-W."/>
            <person name="Bruemmer F."/>
            <person name="Labrenz M."/>
            <person name="Spormann A.M."/>
            <person name="Op den Camp H."/>
            <person name="Overmann J."/>
            <person name="Amann R."/>
            <person name="Jetten M.S.M."/>
            <person name="Mascher T."/>
            <person name="Medema M.H."/>
            <person name="Devos D.P."/>
            <person name="Kaster A.-K."/>
            <person name="Ovreas L."/>
            <person name="Rohde M."/>
            <person name="Galperin M.Y."/>
            <person name="Jogler C."/>
        </authorList>
    </citation>
    <scope>NUCLEOTIDE SEQUENCE [LARGE SCALE GENOMIC DNA]</scope>
    <source>
        <strain evidence="3 4">Pan181</strain>
    </source>
</reference>
<keyword evidence="1" id="KW-0732">Signal</keyword>
<dbReference type="OrthoDB" id="9848225at2"/>
<organism evidence="3 4">
    <name type="scientific">Aeoliella mucimassa</name>
    <dbReference type="NCBI Taxonomy" id="2527972"/>
    <lineage>
        <taxon>Bacteria</taxon>
        <taxon>Pseudomonadati</taxon>
        <taxon>Planctomycetota</taxon>
        <taxon>Planctomycetia</taxon>
        <taxon>Pirellulales</taxon>
        <taxon>Lacipirellulaceae</taxon>
        <taxon>Aeoliella</taxon>
    </lineage>
</organism>
<dbReference type="NCBIfam" id="TIGR02595">
    <property type="entry name" value="PEP_CTERM"/>
    <property type="match status" value="1"/>
</dbReference>
<feature type="signal peptide" evidence="1">
    <location>
        <begin position="1"/>
        <end position="24"/>
    </location>
</feature>
<sequence length="262" mass="27260" precursor="true">MTWKHHLVLSALCLPLLLATTTNAAVITEDFDSYTDGVIGGQNDGVGWGDAWGATTSVNDPVNEFEVVSGVALMMGNSDEQLAGGNQEIITHSRPFADTVMVDTDTTLTLSFDLIVNETQLGRGVGINLTDSTNSQMVFIGKQINQAASANGVHSSIGAGGDDYTTLVESGSGSASLVATFTSDGTDTFVSLTNGTETVSGTIAGTQFAFDGLDLTGYHRQTRTNGVDNISIDVTNTAVPEPSTIMLSGLAAFVLVGIARRK</sequence>
<dbReference type="KEGG" id="amuc:Pan181_30770"/>
<proteinExistence type="predicted"/>
<evidence type="ECO:0000313" key="4">
    <source>
        <dbReference type="Proteomes" id="UP000315750"/>
    </source>
</evidence>
<protein>
    <recommendedName>
        <fullName evidence="2">Ice-binding protein C-terminal domain-containing protein</fullName>
    </recommendedName>
</protein>
<evidence type="ECO:0000313" key="3">
    <source>
        <dbReference type="EMBL" id="QDU56865.1"/>
    </source>
</evidence>
<gene>
    <name evidence="3" type="ORF">Pan181_30770</name>
</gene>
<evidence type="ECO:0000256" key="1">
    <source>
        <dbReference type="SAM" id="SignalP"/>
    </source>
</evidence>
<evidence type="ECO:0000259" key="2">
    <source>
        <dbReference type="Pfam" id="PF07589"/>
    </source>
</evidence>
<name>A0A518AQ66_9BACT</name>
<feature type="chain" id="PRO_5021812221" description="Ice-binding protein C-terminal domain-containing protein" evidence="1">
    <location>
        <begin position="25"/>
        <end position="262"/>
    </location>
</feature>
<feature type="domain" description="Ice-binding protein C-terminal" evidence="2">
    <location>
        <begin position="238"/>
        <end position="261"/>
    </location>
</feature>